<dbReference type="InterPro" id="IPR000792">
    <property type="entry name" value="Tscrpt_reg_LuxR_C"/>
</dbReference>
<organism evidence="3 4">
    <name type="scientific">Curvibacter microcysteis</name>
    <dbReference type="NCBI Taxonomy" id="3026419"/>
    <lineage>
        <taxon>Bacteria</taxon>
        <taxon>Pseudomonadati</taxon>
        <taxon>Pseudomonadota</taxon>
        <taxon>Betaproteobacteria</taxon>
        <taxon>Burkholderiales</taxon>
        <taxon>Comamonadaceae</taxon>
        <taxon>Curvibacter</taxon>
    </lineage>
</organism>
<dbReference type="InterPro" id="IPR016032">
    <property type="entry name" value="Sig_transdc_resp-reg_C-effctor"/>
</dbReference>
<feature type="domain" description="PAS" evidence="2">
    <location>
        <begin position="17"/>
        <end position="88"/>
    </location>
</feature>
<dbReference type="SUPFAM" id="SSF46894">
    <property type="entry name" value="C-terminal effector domain of the bipartite response regulators"/>
    <property type="match status" value="1"/>
</dbReference>
<dbReference type="Pfam" id="PF08448">
    <property type="entry name" value="PAS_4"/>
    <property type="match status" value="2"/>
</dbReference>
<evidence type="ECO:0000259" key="1">
    <source>
        <dbReference type="PROSITE" id="PS50043"/>
    </source>
</evidence>
<gene>
    <name evidence="3" type="ORF">PSQ39_03215</name>
</gene>
<accession>A0ABT5MCL4</accession>
<dbReference type="InterPro" id="IPR052155">
    <property type="entry name" value="Biofilm_reg_signaling"/>
</dbReference>
<dbReference type="SMART" id="SM00091">
    <property type="entry name" value="PAS"/>
    <property type="match status" value="2"/>
</dbReference>
<dbReference type="SMART" id="SM00421">
    <property type="entry name" value="HTH_LUXR"/>
    <property type="match status" value="1"/>
</dbReference>
<keyword evidence="4" id="KW-1185">Reference proteome</keyword>
<evidence type="ECO:0000259" key="2">
    <source>
        <dbReference type="PROSITE" id="PS50112"/>
    </source>
</evidence>
<comment type="caution">
    <text evidence="3">The sequence shown here is derived from an EMBL/GenBank/DDBJ whole genome shotgun (WGS) entry which is preliminary data.</text>
</comment>
<dbReference type="PROSITE" id="PS50043">
    <property type="entry name" value="HTH_LUXR_2"/>
    <property type="match status" value="1"/>
</dbReference>
<dbReference type="NCBIfam" id="TIGR00229">
    <property type="entry name" value="sensory_box"/>
    <property type="match status" value="2"/>
</dbReference>
<reference evidence="3 4" key="1">
    <citation type="submission" date="2023-02" db="EMBL/GenBank/DDBJ databases">
        <title>Bacterial whole genome sequence for Curvibacter sp. HBC28.</title>
        <authorList>
            <person name="Le V."/>
            <person name="Ko S.-R."/>
            <person name="Ahn C.-Y."/>
            <person name="Oh H.-M."/>
        </authorList>
    </citation>
    <scope>NUCLEOTIDE SEQUENCE [LARGE SCALE GENOMIC DNA]</scope>
    <source>
        <strain evidence="3 4">HBC28</strain>
    </source>
</reference>
<dbReference type="PROSITE" id="PS50112">
    <property type="entry name" value="PAS"/>
    <property type="match status" value="2"/>
</dbReference>
<evidence type="ECO:0000313" key="4">
    <source>
        <dbReference type="Proteomes" id="UP001528672"/>
    </source>
</evidence>
<name>A0ABT5MCL4_9BURK</name>
<protein>
    <submittedName>
        <fullName evidence="3">PAS domain-containing protein</fullName>
    </submittedName>
</protein>
<dbReference type="InterPro" id="IPR013656">
    <property type="entry name" value="PAS_4"/>
</dbReference>
<dbReference type="PANTHER" id="PTHR44757">
    <property type="entry name" value="DIGUANYLATE CYCLASE DGCP"/>
    <property type="match status" value="1"/>
</dbReference>
<dbReference type="SUPFAM" id="SSF55785">
    <property type="entry name" value="PYP-like sensor domain (PAS domain)"/>
    <property type="match status" value="2"/>
</dbReference>
<sequence length="357" mass="39411">MTAPVLNAKPPRPALLSASLVEALITHDLSAPVAVVDLELCLVYTNAAYARWFQRTPGEMAGQSLLTLYGPDHMAPLQAHLDRVLQGEVVHYQRQVPDALGVPSWHNISLSPWHDEEGNVIGIVNVALRVHELKVTADALRVANQRLASHMENSPLGVLEMDADLTLLHCSSRASQWFGWSLDQVRGRALPELLQQSQAQGPLDAALKRLRSGQELQNRAELTLVQHDGAILHTVWFNSAMTQPQGQVDSIMSQVENVTERVMAARQLWPQAPQSPPDSIASLLDRSDFLAKICATLQLTPAEARVAVLLTEGHPLKRIAQMTDLSIHTVRSQVKSALAKQNLHRQVDLVRRVMSVR</sequence>
<dbReference type="InterPro" id="IPR035965">
    <property type="entry name" value="PAS-like_dom_sf"/>
</dbReference>
<proteinExistence type="predicted"/>
<dbReference type="EMBL" id="JAQSIO010000001">
    <property type="protein sequence ID" value="MDD0813629.1"/>
    <property type="molecule type" value="Genomic_DNA"/>
</dbReference>
<dbReference type="PANTHER" id="PTHR44757:SF2">
    <property type="entry name" value="BIOFILM ARCHITECTURE MAINTENANCE PROTEIN MBAA"/>
    <property type="match status" value="1"/>
</dbReference>
<dbReference type="InterPro" id="IPR000014">
    <property type="entry name" value="PAS"/>
</dbReference>
<dbReference type="CDD" id="cd00130">
    <property type="entry name" value="PAS"/>
    <property type="match status" value="2"/>
</dbReference>
<dbReference type="InterPro" id="IPR036388">
    <property type="entry name" value="WH-like_DNA-bd_sf"/>
</dbReference>
<dbReference type="Gene3D" id="1.10.10.10">
    <property type="entry name" value="Winged helix-like DNA-binding domain superfamily/Winged helix DNA-binding domain"/>
    <property type="match status" value="1"/>
</dbReference>
<dbReference type="RefSeq" id="WP_273925147.1">
    <property type="nucleotide sequence ID" value="NZ_JAQSIO010000001.1"/>
</dbReference>
<feature type="domain" description="PAS" evidence="2">
    <location>
        <begin position="143"/>
        <end position="214"/>
    </location>
</feature>
<dbReference type="Proteomes" id="UP001528672">
    <property type="component" value="Unassembled WGS sequence"/>
</dbReference>
<feature type="domain" description="HTH luxR-type" evidence="1">
    <location>
        <begin position="292"/>
        <end position="357"/>
    </location>
</feature>
<evidence type="ECO:0000313" key="3">
    <source>
        <dbReference type="EMBL" id="MDD0813629.1"/>
    </source>
</evidence>
<dbReference type="Gene3D" id="3.30.450.20">
    <property type="entry name" value="PAS domain"/>
    <property type="match status" value="2"/>
</dbReference>